<feature type="compositionally biased region" description="Polar residues" evidence="1">
    <location>
        <begin position="32"/>
        <end position="42"/>
    </location>
</feature>
<dbReference type="AlphaFoldDB" id="A0A4R3VZ36"/>
<protein>
    <submittedName>
        <fullName evidence="2">Uncharacterized protein</fullName>
    </submittedName>
</protein>
<dbReference type="OrthoDB" id="712892at2"/>
<organism evidence="2 3">
    <name type="scientific">Sphingobacterium alimentarium</name>
    <dbReference type="NCBI Taxonomy" id="797292"/>
    <lineage>
        <taxon>Bacteria</taxon>
        <taxon>Pseudomonadati</taxon>
        <taxon>Bacteroidota</taxon>
        <taxon>Sphingobacteriia</taxon>
        <taxon>Sphingobacteriales</taxon>
        <taxon>Sphingobacteriaceae</taxon>
        <taxon>Sphingobacterium</taxon>
    </lineage>
</organism>
<proteinExistence type="predicted"/>
<sequence>MANENKDGKAGETTPATPSKVEGTQETKKADSVNQEEVNTSLAAKDAEIEKLKAEHQEFKDKLKPEIEKITEENKALKAENTKLKAALDKATAKSKAKKGDPKYIVINAFRGTKDGEGIFELESDVSHLDSDRLDSLIERGLVKKV</sequence>
<evidence type="ECO:0000256" key="1">
    <source>
        <dbReference type="SAM" id="MobiDB-lite"/>
    </source>
</evidence>
<keyword evidence="3" id="KW-1185">Reference proteome</keyword>
<reference evidence="2 3" key="1">
    <citation type="submission" date="2019-03" db="EMBL/GenBank/DDBJ databases">
        <title>Genomic Encyclopedia of Type Strains, Phase IV (KMG-IV): sequencing the most valuable type-strain genomes for metagenomic binning, comparative biology and taxonomic classification.</title>
        <authorList>
            <person name="Goeker M."/>
        </authorList>
    </citation>
    <scope>NUCLEOTIDE SEQUENCE [LARGE SCALE GENOMIC DNA]</scope>
    <source>
        <strain evidence="2 3">DSM 22362</strain>
    </source>
</reference>
<dbReference type="EMBL" id="SMBZ01000011">
    <property type="protein sequence ID" value="TCV17124.1"/>
    <property type="molecule type" value="Genomic_DNA"/>
</dbReference>
<evidence type="ECO:0000313" key="2">
    <source>
        <dbReference type="EMBL" id="TCV17124.1"/>
    </source>
</evidence>
<gene>
    <name evidence="2" type="ORF">EDC17_101141</name>
</gene>
<feature type="region of interest" description="Disordered" evidence="1">
    <location>
        <begin position="1"/>
        <end position="44"/>
    </location>
</feature>
<feature type="compositionally biased region" description="Basic and acidic residues" evidence="1">
    <location>
        <begin position="1"/>
        <end position="10"/>
    </location>
</feature>
<name>A0A4R3VZ36_9SPHI</name>
<evidence type="ECO:0000313" key="3">
    <source>
        <dbReference type="Proteomes" id="UP000295197"/>
    </source>
</evidence>
<accession>A0A4R3VZ36</accession>
<dbReference type="Proteomes" id="UP000295197">
    <property type="component" value="Unassembled WGS sequence"/>
</dbReference>
<dbReference type="RefSeq" id="WP_132777212.1">
    <property type="nucleotide sequence ID" value="NZ_SMBZ01000011.1"/>
</dbReference>
<comment type="caution">
    <text evidence="2">The sequence shown here is derived from an EMBL/GenBank/DDBJ whole genome shotgun (WGS) entry which is preliminary data.</text>
</comment>